<sequence length="156" mass="18788">MKVFEDYISELQTNLVELCLDFVDRKADEIYMYGSYEPEAYYFNAFFNVQGKMVLKHKLNDTSFEKNNHLYDLSTQRQIEFQRIGTEILGEIHKRSMEFNSEMPTEMKLRYIRKNNKLQGTYNYDVVYSHDDELLPNNVFKAWFEDVKEGKKRNEC</sequence>
<name>A0A5D4RZB8_9BACI</name>
<evidence type="ECO:0000313" key="2">
    <source>
        <dbReference type="Proteomes" id="UP000322997"/>
    </source>
</evidence>
<proteinExistence type="predicted"/>
<comment type="caution">
    <text evidence="1">The sequence shown here is derived from an EMBL/GenBank/DDBJ whole genome shotgun (WGS) entry which is preliminary data.</text>
</comment>
<accession>A0A5D4RZB8</accession>
<dbReference type="AlphaFoldDB" id="A0A5D4RZB8"/>
<dbReference type="RefSeq" id="WP_148984999.1">
    <property type="nucleotide sequence ID" value="NZ_JBNILK010000003.1"/>
</dbReference>
<gene>
    <name evidence="1" type="ORF">FZC83_08255</name>
</gene>
<reference evidence="1 2" key="1">
    <citation type="submission" date="2019-08" db="EMBL/GenBank/DDBJ databases">
        <title>Bacillus genomes from the desert of Cuatro Cienegas, Coahuila.</title>
        <authorList>
            <person name="Olmedo-Alvarez G."/>
        </authorList>
    </citation>
    <scope>NUCLEOTIDE SEQUENCE [LARGE SCALE GENOMIC DNA]</scope>
    <source>
        <strain evidence="1 2">CH108_3D</strain>
    </source>
</reference>
<evidence type="ECO:0000313" key="1">
    <source>
        <dbReference type="EMBL" id="TYS54932.1"/>
    </source>
</evidence>
<organism evidence="1 2">
    <name type="scientific">Rossellomorea marisflavi</name>
    <dbReference type="NCBI Taxonomy" id="189381"/>
    <lineage>
        <taxon>Bacteria</taxon>
        <taxon>Bacillati</taxon>
        <taxon>Bacillota</taxon>
        <taxon>Bacilli</taxon>
        <taxon>Bacillales</taxon>
        <taxon>Bacillaceae</taxon>
        <taxon>Rossellomorea</taxon>
    </lineage>
</organism>
<dbReference type="EMBL" id="VTEQ01000002">
    <property type="protein sequence ID" value="TYS54932.1"/>
    <property type="molecule type" value="Genomic_DNA"/>
</dbReference>
<protein>
    <submittedName>
        <fullName evidence="1">DUF600 domain-containing protein</fullName>
    </submittedName>
</protein>
<dbReference type="Proteomes" id="UP000322997">
    <property type="component" value="Unassembled WGS sequence"/>
</dbReference>